<dbReference type="Gene3D" id="2.40.128.130">
    <property type="entry name" value="Autotransporter beta-domain"/>
    <property type="match status" value="1"/>
</dbReference>
<dbReference type="NCBIfam" id="TIGR02601">
    <property type="entry name" value="autotrns_rpt"/>
    <property type="match status" value="1"/>
</dbReference>
<dbReference type="EMBL" id="JACHXL010000004">
    <property type="protein sequence ID" value="MBB3107393.1"/>
    <property type="molecule type" value="Genomic_DNA"/>
</dbReference>
<dbReference type="PROSITE" id="PS51208">
    <property type="entry name" value="AUTOTRANSPORTER"/>
    <property type="match status" value="1"/>
</dbReference>
<dbReference type="Pfam" id="PF03797">
    <property type="entry name" value="Autotransporter"/>
    <property type="match status" value="1"/>
</dbReference>
<keyword evidence="1" id="KW-0732">Signal</keyword>
<proteinExistence type="predicted"/>
<comment type="caution">
    <text evidence="3">The sequence shown here is derived from an EMBL/GenBank/DDBJ whole genome shotgun (WGS) entry which is preliminary data.</text>
</comment>
<name>A0A839TIR2_9GAMM</name>
<dbReference type="GO" id="GO:0019867">
    <property type="term" value="C:outer membrane"/>
    <property type="evidence" value="ECO:0007669"/>
    <property type="project" value="InterPro"/>
</dbReference>
<accession>A0A839TIR2</accession>
<evidence type="ECO:0000313" key="3">
    <source>
        <dbReference type="EMBL" id="MBB3107393.1"/>
    </source>
</evidence>
<dbReference type="SUPFAM" id="SSF103515">
    <property type="entry name" value="Autotransporter"/>
    <property type="match status" value="1"/>
</dbReference>
<dbReference type="Proteomes" id="UP000588111">
    <property type="component" value="Unassembled WGS sequence"/>
</dbReference>
<evidence type="ECO:0000259" key="2">
    <source>
        <dbReference type="PROSITE" id="PS51208"/>
    </source>
</evidence>
<dbReference type="InterPro" id="IPR005546">
    <property type="entry name" value="Autotransporte_beta"/>
</dbReference>
<dbReference type="AlphaFoldDB" id="A0A839TIR2"/>
<protein>
    <submittedName>
        <fullName evidence="3">Outer membrane autotransporter protein</fullName>
    </submittedName>
</protein>
<dbReference type="RefSeq" id="WP_183620894.1">
    <property type="nucleotide sequence ID" value="NZ_CAJHAH010000005.1"/>
</dbReference>
<dbReference type="InterPro" id="IPR013425">
    <property type="entry name" value="Autotrns_rpt"/>
</dbReference>
<gene>
    <name evidence="3" type="ORF">FHS24_001918</name>
</gene>
<feature type="domain" description="Autotransporter" evidence="2">
    <location>
        <begin position="888"/>
        <end position="1166"/>
    </location>
</feature>
<dbReference type="InterPro" id="IPR024973">
    <property type="entry name" value="ESPR"/>
</dbReference>
<evidence type="ECO:0000313" key="4">
    <source>
        <dbReference type="Proteomes" id="UP000588111"/>
    </source>
</evidence>
<dbReference type="InterPro" id="IPR006315">
    <property type="entry name" value="OM_autotransptr_brl_dom"/>
</dbReference>
<organism evidence="3 4">
    <name type="scientific">Psychrobacter luti</name>
    <dbReference type="NCBI Taxonomy" id="198481"/>
    <lineage>
        <taxon>Bacteria</taxon>
        <taxon>Pseudomonadati</taxon>
        <taxon>Pseudomonadota</taxon>
        <taxon>Gammaproteobacteria</taxon>
        <taxon>Moraxellales</taxon>
        <taxon>Moraxellaceae</taxon>
        <taxon>Psychrobacter</taxon>
    </lineage>
</organism>
<keyword evidence="4" id="KW-1185">Reference proteome</keyword>
<dbReference type="SMART" id="SM00869">
    <property type="entry name" value="Autotransporter"/>
    <property type="match status" value="1"/>
</dbReference>
<dbReference type="NCBIfam" id="TIGR04393">
    <property type="entry name" value="rpt_T5SS_PEPC"/>
    <property type="match status" value="8"/>
</dbReference>
<reference evidence="3 4" key="1">
    <citation type="submission" date="2020-08" db="EMBL/GenBank/DDBJ databases">
        <title>Genomic Encyclopedia of Type Strains, Phase III (KMG-III): the genomes of soil and plant-associated and newly described type strains.</title>
        <authorList>
            <person name="Whitman W."/>
        </authorList>
    </citation>
    <scope>NUCLEOTIDE SEQUENCE [LARGE SCALE GENOMIC DNA]</scope>
    <source>
        <strain evidence="3 4">CECT 5885</strain>
    </source>
</reference>
<dbReference type="NCBIfam" id="TIGR01414">
    <property type="entry name" value="autotrans_barl"/>
    <property type="match status" value="1"/>
</dbReference>
<evidence type="ECO:0000256" key="1">
    <source>
        <dbReference type="ARBA" id="ARBA00022729"/>
    </source>
</evidence>
<dbReference type="InterPro" id="IPR030895">
    <property type="entry name" value="T5SS_PEPC_rpt"/>
</dbReference>
<sequence length="1166" mass="120646">MNHIYRIVFNHSLGVYQCVSELAKAGGKSSGRSAISHRQAGVVLSTLSITVLGMLSISSVQATNYNNGQTTVITTNPYLVTNDVVENTNTVLQTSDAIVGQTSSGTLIIRNQGKVDSDNMIVGNQLGADGKLTVTGNGSSLLISDNLTIGSAGKGSATIADGASVIAEGTSAAGDIFMSLGRQVSGEGDLTVTGTNSTLFTEELLIGHNGKGIAKIEDGGSIQATAMSIGNKKGSEGKLTVTGTKSKLSVDDYLEIGYEGKASATITNGGAVQTDVMSIGSEVGSEGDLTVTGNNSKLDVTYFLEVGNAGKGSATIANGGSVQANVITVGREKNSEGDLTITGANSTLFANASLSIGNAGKGSVTIADGASIQADGVSVGEVNGEGHLTITGVNSQLKNDNSTDSYLIVGIYGKGSVTIADGGSIQAYNVNVGSGDTGEGDLTVTGTNSQMSANALYIGTEGKGSVIIADGGSIQADKVSVGDYENGEGVLTVTGIDSQLNTNSLRMGLYSKGTLNIVNNGRVTAGYVGNYNKYALSELNFDNGTLVLAADQDALFDKFNNTNIINLATGGGTIDTNAFNINIFNDAKITGIGNFTKAGTGQLSMNSTTKAWTGNTNVNQGILQLNGDYIMRNGEVLGIGLNSLTDYGQLKVVGNADISKGTLMVNASNAVQNLTGASIWNNVVSASNLNSEFSAVNDNSPLVGFVADYSDADTVHLRMVSPPVVVPPVVPPVVVPPVVVPPVVVPPVVVPPVVVPPVVVPPVVVPPVVVPPVVVPPVVPPIVVPPVVVPPVVVPPVVLDTTFVQAVQSQTNQTALDLASTLDQAIQDRVNNSNNALADALISNTLNFNNLKLAAAANELQPLLMGATNRIITDTNYAATEAVIERSLTTPNRGVWAKIIGSESSHDEQGGITGYDADSYGAIVGIDTFINDNLNLGVAFSYIDSDVDSNSRTLNHEMTAKNWQVLGYGNYAASAATQVNFHAGAGSSDVEGQRHITVLTNATAKSDYSVDTLQAGFGIGHRIGNELRNFTPFAQMNYARAESDGYRETGAGVYNLDVDENTYESLRWTAGVKMSQAVTPKLALTGQLAAAIENGDRRSDITASFIGMPNANFTTIGQEIGREIGIAGIGLSYTASPNMKISAGYRGEWRDNYDDQGASIALQTRF</sequence>
<dbReference type="InterPro" id="IPR036709">
    <property type="entry name" value="Autotransporte_beta_dom_sf"/>
</dbReference>
<dbReference type="Pfam" id="PF13018">
    <property type="entry name" value="ESPR"/>
    <property type="match status" value="1"/>
</dbReference>